<organism evidence="2 3">
    <name type="scientific">Mycoplana ramosa</name>
    <name type="common">Mycoplana bullata</name>
    <dbReference type="NCBI Taxonomy" id="40837"/>
    <lineage>
        <taxon>Bacteria</taxon>
        <taxon>Pseudomonadati</taxon>
        <taxon>Pseudomonadota</taxon>
        <taxon>Alphaproteobacteria</taxon>
        <taxon>Hyphomicrobiales</taxon>
        <taxon>Rhizobiaceae</taxon>
        <taxon>Mycoplana</taxon>
    </lineage>
</organism>
<gene>
    <name evidence="2" type="ORF">ACFQ33_08860</name>
</gene>
<comment type="caution">
    <text evidence="2">The sequence shown here is derived from an EMBL/GenBank/DDBJ whole genome shotgun (WGS) entry which is preliminary data.</text>
</comment>
<dbReference type="SUPFAM" id="SSF56645">
    <property type="entry name" value="Acyl-CoA dehydrogenase NM domain-like"/>
    <property type="match status" value="1"/>
</dbReference>
<dbReference type="Proteomes" id="UP001597173">
    <property type="component" value="Unassembled WGS sequence"/>
</dbReference>
<evidence type="ECO:0000313" key="2">
    <source>
        <dbReference type="EMBL" id="MFD1328003.1"/>
    </source>
</evidence>
<dbReference type="InterPro" id="IPR009100">
    <property type="entry name" value="AcylCoA_DH/oxidase_NM_dom_sf"/>
</dbReference>
<dbReference type="RefSeq" id="WP_374837472.1">
    <property type="nucleotide sequence ID" value="NZ_JBHEEW010000005.1"/>
</dbReference>
<name>A0ABW3YVP8_MYCRA</name>
<feature type="domain" description="Acyl-CoA dehydrogenase/oxidase N-terminal" evidence="1">
    <location>
        <begin position="31"/>
        <end position="86"/>
    </location>
</feature>
<evidence type="ECO:0000313" key="3">
    <source>
        <dbReference type="Proteomes" id="UP001597173"/>
    </source>
</evidence>
<protein>
    <submittedName>
        <fullName evidence="2">Acyl-CoA dehydrogenase family protein</fullName>
    </submittedName>
</protein>
<sequence length="101" mass="10138">MGTTPAIGHPVRTAALIAAEDEATIVASAVAAGFEAAGIPQQARLEILARSGLLGVSIPSEHGGLDASNVALVEICAIAAETSATLAELLRYSFRRAGGDP</sequence>
<keyword evidence="3" id="KW-1185">Reference proteome</keyword>
<dbReference type="EMBL" id="JBHTNF010000004">
    <property type="protein sequence ID" value="MFD1328003.1"/>
    <property type="molecule type" value="Genomic_DNA"/>
</dbReference>
<accession>A0ABW3YVP8</accession>
<dbReference type="Gene3D" id="1.10.540.10">
    <property type="entry name" value="Acyl-CoA dehydrogenase/oxidase, N-terminal domain"/>
    <property type="match status" value="1"/>
</dbReference>
<proteinExistence type="predicted"/>
<reference evidence="3" key="1">
    <citation type="journal article" date="2019" name="Int. J. Syst. Evol. Microbiol.">
        <title>The Global Catalogue of Microorganisms (GCM) 10K type strain sequencing project: providing services to taxonomists for standard genome sequencing and annotation.</title>
        <authorList>
            <consortium name="The Broad Institute Genomics Platform"/>
            <consortium name="The Broad Institute Genome Sequencing Center for Infectious Disease"/>
            <person name="Wu L."/>
            <person name="Ma J."/>
        </authorList>
    </citation>
    <scope>NUCLEOTIDE SEQUENCE [LARGE SCALE GENOMIC DNA]</scope>
    <source>
        <strain evidence="3">CCUG 55609</strain>
    </source>
</reference>
<dbReference type="InterPro" id="IPR013786">
    <property type="entry name" value="AcylCoA_DH/ox_N"/>
</dbReference>
<dbReference type="InterPro" id="IPR037069">
    <property type="entry name" value="AcylCoA_DH/ox_N_sf"/>
</dbReference>
<evidence type="ECO:0000259" key="1">
    <source>
        <dbReference type="Pfam" id="PF02771"/>
    </source>
</evidence>
<dbReference type="Pfam" id="PF02771">
    <property type="entry name" value="Acyl-CoA_dh_N"/>
    <property type="match status" value="1"/>
</dbReference>